<feature type="domain" description="Glycosyl transferase family 1" evidence="2">
    <location>
        <begin position="235"/>
        <end position="384"/>
    </location>
</feature>
<protein>
    <submittedName>
        <fullName evidence="3">Glycosyltransferase involved in cell wall bisynthesis</fullName>
    </submittedName>
</protein>
<dbReference type="GO" id="GO:0009103">
    <property type="term" value="P:lipopolysaccharide biosynthetic process"/>
    <property type="evidence" value="ECO:0007669"/>
    <property type="project" value="TreeGrafter"/>
</dbReference>
<evidence type="ECO:0000313" key="3">
    <source>
        <dbReference type="EMBL" id="SDB75367.1"/>
    </source>
</evidence>
<dbReference type="GO" id="GO:0016757">
    <property type="term" value="F:glycosyltransferase activity"/>
    <property type="evidence" value="ECO:0007669"/>
    <property type="project" value="InterPro"/>
</dbReference>
<reference evidence="3 4" key="1">
    <citation type="submission" date="2016-10" db="EMBL/GenBank/DDBJ databases">
        <authorList>
            <person name="de Groot N.N."/>
        </authorList>
    </citation>
    <scope>NUCLEOTIDE SEQUENCE [LARGE SCALE GENOMIC DNA]</scope>
    <source>
        <strain evidence="3 4">NLAE-zl-C500</strain>
    </source>
</reference>
<dbReference type="Pfam" id="PF00534">
    <property type="entry name" value="Glycos_transf_1"/>
    <property type="match status" value="1"/>
</dbReference>
<dbReference type="PANTHER" id="PTHR46401">
    <property type="entry name" value="GLYCOSYLTRANSFERASE WBBK-RELATED"/>
    <property type="match status" value="1"/>
</dbReference>
<accession>A0A1G6G040</accession>
<name>A0A1G6G040_BACOV</name>
<dbReference type="Proteomes" id="UP000183670">
    <property type="component" value="Unassembled WGS sequence"/>
</dbReference>
<sequence length="412" mass="46009">MIQKRNKVVLSTFGPLHLIKSAEFLSQTVDIRVIQGWIPSWWNSWLLGPISKMVGYDLKRTIKKRTPNCLKGQNIGLGLPDFLNNAARKFIRSTSTRNKCIVLATSLYGWLSKFYIKDAVIFHVRSGSGFGGAIEYAKKKGMKVVVDHSIAHPSFMSENLSAEFVKNGVSFNLGLQNPFWRGVVSDCEKADVILVNSDFVKQTFVDTGFNPNKIKVAYLGVRNDFFGLKHNYSIDGKLKILFTGGFGFRKGAEYALKAMQKLDQLGLNYEFLVVGSNQEAQPLIANYPIKGLKLIGFIPQDDLKKYLSQSDIYLFPSLCEGCASSGMEALAAGLPVIATKESGLPITDGENGLIIESKNVNQIVDRIFTLVDNIYLREKLGKNAVYLIRNNFSWDDYAHCVSKIYENILNAD</sequence>
<dbReference type="SUPFAM" id="SSF53756">
    <property type="entry name" value="UDP-Glycosyltransferase/glycogen phosphorylase"/>
    <property type="match status" value="1"/>
</dbReference>
<dbReference type="EMBL" id="FMYE01000001">
    <property type="protein sequence ID" value="SDB75367.1"/>
    <property type="molecule type" value="Genomic_DNA"/>
</dbReference>
<organism evidence="3 4">
    <name type="scientific">Bacteroides ovatus</name>
    <dbReference type="NCBI Taxonomy" id="28116"/>
    <lineage>
        <taxon>Bacteria</taxon>
        <taxon>Pseudomonadati</taxon>
        <taxon>Bacteroidota</taxon>
        <taxon>Bacteroidia</taxon>
        <taxon>Bacteroidales</taxon>
        <taxon>Bacteroidaceae</taxon>
        <taxon>Bacteroides</taxon>
    </lineage>
</organism>
<dbReference type="CDD" id="cd03801">
    <property type="entry name" value="GT4_PimA-like"/>
    <property type="match status" value="1"/>
</dbReference>
<proteinExistence type="predicted"/>
<evidence type="ECO:0000259" key="2">
    <source>
        <dbReference type="Pfam" id="PF00534"/>
    </source>
</evidence>
<dbReference type="PANTHER" id="PTHR46401:SF2">
    <property type="entry name" value="GLYCOSYLTRANSFERASE WBBK-RELATED"/>
    <property type="match status" value="1"/>
</dbReference>
<dbReference type="Gene3D" id="3.40.50.2000">
    <property type="entry name" value="Glycogen Phosphorylase B"/>
    <property type="match status" value="2"/>
</dbReference>
<dbReference type="InterPro" id="IPR001296">
    <property type="entry name" value="Glyco_trans_1"/>
</dbReference>
<gene>
    <name evidence="3" type="ORF">SAMN05192581_1001255</name>
</gene>
<evidence type="ECO:0000313" key="4">
    <source>
        <dbReference type="Proteomes" id="UP000183670"/>
    </source>
</evidence>
<evidence type="ECO:0000256" key="1">
    <source>
        <dbReference type="ARBA" id="ARBA00022679"/>
    </source>
</evidence>
<keyword evidence="1 3" id="KW-0808">Transferase</keyword>
<dbReference type="RefSeq" id="WP_074556487.1">
    <property type="nucleotide sequence ID" value="NZ_FMYE01000001.1"/>
</dbReference>
<dbReference type="AlphaFoldDB" id="A0A1G6G040"/>